<comment type="caution">
    <text evidence="2">The sequence shown here is derived from an EMBL/GenBank/DDBJ whole genome shotgun (WGS) entry which is preliminary data.</text>
</comment>
<sequence length="179" mass="19735">MILTHNIRASRSCCSSPNPKLEREANGNLKLGTWITSPQKEAENNALVSVGWHLSSQIVKIVARRHEVLNKKIEKKREVANMADATRPGPSLQSLVDKQINARLRKLSLSPAKKKTSSTPSTSKASSSKPQKRQDRILDAAHAVAQSKEKARQKVKKMQAKSKKHATSSTDRKGKGKAK</sequence>
<proteinExistence type="predicted"/>
<dbReference type="Proteomes" id="UP001556367">
    <property type="component" value="Unassembled WGS sequence"/>
</dbReference>
<dbReference type="EMBL" id="JASNQZ010000014">
    <property type="protein sequence ID" value="KAL0948601.1"/>
    <property type="molecule type" value="Genomic_DNA"/>
</dbReference>
<keyword evidence="3" id="KW-1185">Reference proteome</keyword>
<name>A0ABR3IZ09_9AGAR</name>
<gene>
    <name evidence="2" type="ORF">HGRIS_011159</name>
</gene>
<evidence type="ECO:0000313" key="3">
    <source>
        <dbReference type="Proteomes" id="UP001556367"/>
    </source>
</evidence>
<feature type="compositionally biased region" description="Basic residues" evidence="1">
    <location>
        <begin position="153"/>
        <end position="166"/>
    </location>
</feature>
<evidence type="ECO:0000313" key="2">
    <source>
        <dbReference type="EMBL" id="KAL0948601.1"/>
    </source>
</evidence>
<feature type="compositionally biased region" description="Low complexity" evidence="1">
    <location>
        <begin position="107"/>
        <end position="129"/>
    </location>
</feature>
<protein>
    <submittedName>
        <fullName evidence="2">Uncharacterized protein</fullName>
    </submittedName>
</protein>
<evidence type="ECO:0000256" key="1">
    <source>
        <dbReference type="SAM" id="MobiDB-lite"/>
    </source>
</evidence>
<feature type="region of interest" description="Disordered" evidence="1">
    <location>
        <begin position="105"/>
        <end position="179"/>
    </location>
</feature>
<reference evidence="3" key="1">
    <citation type="submission" date="2024-06" db="EMBL/GenBank/DDBJ databases">
        <title>Multi-omics analyses provide insights into the biosynthesis of the anticancer antibiotic pleurotin in Hohenbuehelia grisea.</title>
        <authorList>
            <person name="Weaver J.A."/>
            <person name="Alberti F."/>
        </authorList>
    </citation>
    <scope>NUCLEOTIDE SEQUENCE [LARGE SCALE GENOMIC DNA]</scope>
    <source>
        <strain evidence="3">T-177</strain>
    </source>
</reference>
<accession>A0ABR3IZ09</accession>
<organism evidence="2 3">
    <name type="scientific">Hohenbuehelia grisea</name>
    <dbReference type="NCBI Taxonomy" id="104357"/>
    <lineage>
        <taxon>Eukaryota</taxon>
        <taxon>Fungi</taxon>
        <taxon>Dikarya</taxon>
        <taxon>Basidiomycota</taxon>
        <taxon>Agaricomycotina</taxon>
        <taxon>Agaricomycetes</taxon>
        <taxon>Agaricomycetidae</taxon>
        <taxon>Agaricales</taxon>
        <taxon>Pleurotineae</taxon>
        <taxon>Pleurotaceae</taxon>
        <taxon>Hohenbuehelia</taxon>
    </lineage>
</organism>